<keyword evidence="3" id="KW-0378">Hydrolase</keyword>
<evidence type="ECO:0000256" key="6">
    <source>
        <dbReference type="ARBA" id="ARBA00023157"/>
    </source>
</evidence>
<dbReference type="Pfam" id="PF00089">
    <property type="entry name" value="Trypsin"/>
    <property type="match status" value="1"/>
</dbReference>
<evidence type="ECO:0000256" key="4">
    <source>
        <dbReference type="ARBA" id="ARBA00022825"/>
    </source>
</evidence>
<keyword evidence="10" id="KW-1185">Reference proteome</keyword>
<organism evidence="9 10">
    <name type="scientific">Sarcophilus harrisii</name>
    <name type="common">Tasmanian devil</name>
    <name type="synonym">Sarcophilus laniarius</name>
    <dbReference type="NCBI Taxonomy" id="9305"/>
    <lineage>
        <taxon>Eukaryota</taxon>
        <taxon>Metazoa</taxon>
        <taxon>Chordata</taxon>
        <taxon>Craniata</taxon>
        <taxon>Vertebrata</taxon>
        <taxon>Euteleostomi</taxon>
        <taxon>Mammalia</taxon>
        <taxon>Metatheria</taxon>
        <taxon>Dasyuromorphia</taxon>
        <taxon>Dasyuridae</taxon>
        <taxon>Sarcophilus</taxon>
    </lineage>
</organism>
<feature type="domain" description="Peptidase S1" evidence="8">
    <location>
        <begin position="33"/>
        <end position="240"/>
    </location>
</feature>
<dbReference type="GO" id="GO:0006508">
    <property type="term" value="P:proteolysis"/>
    <property type="evidence" value="ECO:0007669"/>
    <property type="project" value="UniProtKB-KW"/>
</dbReference>
<dbReference type="InterPro" id="IPR001254">
    <property type="entry name" value="Trypsin_dom"/>
</dbReference>
<sequence length="240" mass="26708">KQLALDILSANMYVLFLLLLTLLQSPGATAGEIIGGHESQPHSRPYMAYLTYKIGNRVNRCGAFLIRQDFLLTAAHCRGSSISIILGAHNIKMPEMTIPHPEYNHFTLQNDIMLLKLQRKATLNRAVNLLPLPRMNNSTRPGTNCIVAGWGFNHNLQLQDKLHEVKLQVRNDQECKHVYPEIYNPLNQMCAGNPMEKKASFQSDSGGPLMCDGVAQGIVSYGKKDGSNPCIYTRISAFLS</sequence>
<dbReference type="SMART" id="SM00020">
    <property type="entry name" value="Tryp_SPc"/>
    <property type="match status" value="1"/>
</dbReference>
<keyword evidence="5" id="KW-0865">Zymogen</keyword>
<reference evidence="9" key="2">
    <citation type="submission" date="2025-08" db="UniProtKB">
        <authorList>
            <consortium name="Ensembl"/>
        </authorList>
    </citation>
    <scope>IDENTIFICATION</scope>
</reference>
<dbReference type="HOGENOM" id="CLU_006842_1_0_1"/>
<dbReference type="PANTHER" id="PTHR24271:SF81">
    <property type="entry name" value="GRANZYME B"/>
    <property type="match status" value="1"/>
</dbReference>
<dbReference type="InterPro" id="IPR009003">
    <property type="entry name" value="Peptidase_S1_PA"/>
</dbReference>
<feature type="signal peptide" evidence="7">
    <location>
        <begin position="1"/>
        <end position="30"/>
    </location>
</feature>
<dbReference type="eggNOG" id="KOG3627">
    <property type="taxonomic scope" value="Eukaryota"/>
</dbReference>
<keyword evidence="6" id="KW-1015">Disulfide bond</keyword>
<accession>G3VKH6</accession>
<dbReference type="InterPro" id="IPR043504">
    <property type="entry name" value="Peptidase_S1_PA_chymotrypsin"/>
</dbReference>
<keyword evidence="2 7" id="KW-0732">Signal</keyword>
<dbReference type="PRINTS" id="PR00722">
    <property type="entry name" value="CHYMOTRYPSIN"/>
</dbReference>
<dbReference type="InParanoid" id="G3VKH6"/>
<dbReference type="GO" id="GO:0004252">
    <property type="term" value="F:serine-type endopeptidase activity"/>
    <property type="evidence" value="ECO:0007669"/>
    <property type="project" value="InterPro"/>
</dbReference>
<evidence type="ECO:0000256" key="7">
    <source>
        <dbReference type="SAM" id="SignalP"/>
    </source>
</evidence>
<evidence type="ECO:0000256" key="5">
    <source>
        <dbReference type="ARBA" id="ARBA00023145"/>
    </source>
</evidence>
<evidence type="ECO:0000256" key="1">
    <source>
        <dbReference type="ARBA" id="ARBA00022670"/>
    </source>
</evidence>
<dbReference type="Ensembl" id="ENSSHAT00000003718.2">
    <property type="protein sequence ID" value="ENSSHAP00000003681.2"/>
    <property type="gene ID" value="ENSSHAG00000003236.2"/>
</dbReference>
<dbReference type="PROSITE" id="PS50240">
    <property type="entry name" value="TRYPSIN_DOM"/>
    <property type="match status" value="1"/>
</dbReference>
<dbReference type="STRING" id="9305.ENSSHAP00000003681"/>
<keyword evidence="4" id="KW-0720">Serine protease</keyword>
<evidence type="ECO:0000256" key="3">
    <source>
        <dbReference type="ARBA" id="ARBA00022801"/>
    </source>
</evidence>
<dbReference type="AlphaFoldDB" id="G3VKH6"/>
<dbReference type="Proteomes" id="UP000007648">
    <property type="component" value="Unassembled WGS sequence"/>
</dbReference>
<dbReference type="GeneTree" id="ENSGT01030000234551"/>
<dbReference type="FunFam" id="2.40.10.10:FF:000014">
    <property type="entry name" value="Complement factor D"/>
    <property type="match status" value="1"/>
</dbReference>
<dbReference type="SUPFAM" id="SSF50494">
    <property type="entry name" value="Trypsin-like serine proteases"/>
    <property type="match status" value="1"/>
</dbReference>
<reference evidence="9" key="3">
    <citation type="submission" date="2025-09" db="UniProtKB">
        <authorList>
            <consortium name="Ensembl"/>
        </authorList>
    </citation>
    <scope>IDENTIFICATION</scope>
</reference>
<evidence type="ECO:0000313" key="9">
    <source>
        <dbReference type="Ensembl" id="ENSSHAP00000003681.2"/>
    </source>
</evidence>
<feature type="chain" id="PRO_5029568199" description="Peptidase S1 domain-containing protein" evidence="7">
    <location>
        <begin position="31"/>
        <end position="240"/>
    </location>
</feature>
<dbReference type="GO" id="GO:0005737">
    <property type="term" value="C:cytoplasm"/>
    <property type="evidence" value="ECO:0007669"/>
    <property type="project" value="TreeGrafter"/>
</dbReference>
<dbReference type="PANTHER" id="PTHR24271">
    <property type="entry name" value="KALLIKREIN-RELATED"/>
    <property type="match status" value="1"/>
</dbReference>
<proteinExistence type="predicted"/>
<dbReference type="PROSITE" id="PS00134">
    <property type="entry name" value="TRYPSIN_HIS"/>
    <property type="match status" value="1"/>
</dbReference>
<dbReference type="InterPro" id="IPR001314">
    <property type="entry name" value="Peptidase_S1A"/>
</dbReference>
<dbReference type="Gene3D" id="2.40.10.10">
    <property type="entry name" value="Trypsin-like serine proteases"/>
    <property type="match status" value="2"/>
</dbReference>
<evidence type="ECO:0000256" key="2">
    <source>
        <dbReference type="ARBA" id="ARBA00022729"/>
    </source>
</evidence>
<protein>
    <recommendedName>
        <fullName evidence="8">Peptidase S1 domain-containing protein</fullName>
    </recommendedName>
</protein>
<keyword evidence="1" id="KW-0645">Protease</keyword>
<reference evidence="9 10" key="1">
    <citation type="journal article" date="2011" name="Proc. Natl. Acad. Sci. U.S.A.">
        <title>Genetic diversity and population structure of the endangered marsupial Sarcophilus harrisii (Tasmanian devil).</title>
        <authorList>
            <person name="Miller W."/>
            <person name="Hayes V.M."/>
            <person name="Ratan A."/>
            <person name="Petersen D.C."/>
            <person name="Wittekindt N.E."/>
            <person name="Miller J."/>
            <person name="Walenz B."/>
            <person name="Knight J."/>
            <person name="Qi J."/>
            <person name="Zhao F."/>
            <person name="Wang Q."/>
            <person name="Bedoya-Reina O.C."/>
            <person name="Katiyar N."/>
            <person name="Tomsho L.P."/>
            <person name="Kasson L.M."/>
            <person name="Hardie R.A."/>
            <person name="Woodbridge P."/>
            <person name="Tindall E.A."/>
            <person name="Bertelsen M.F."/>
            <person name="Dixon D."/>
            <person name="Pyecroft S."/>
            <person name="Helgen K.M."/>
            <person name="Lesk A.M."/>
            <person name="Pringle T.H."/>
            <person name="Patterson N."/>
            <person name="Zhang Y."/>
            <person name="Kreiss A."/>
            <person name="Woods G.M."/>
            <person name="Jones M.E."/>
            <person name="Schuster S.C."/>
        </authorList>
    </citation>
    <scope>NUCLEOTIDE SEQUENCE [LARGE SCALE GENOMIC DNA]</scope>
</reference>
<dbReference type="InterPro" id="IPR018114">
    <property type="entry name" value="TRYPSIN_HIS"/>
</dbReference>
<evidence type="ECO:0000259" key="8">
    <source>
        <dbReference type="PROSITE" id="PS50240"/>
    </source>
</evidence>
<evidence type="ECO:0000313" key="10">
    <source>
        <dbReference type="Proteomes" id="UP000007648"/>
    </source>
</evidence>
<dbReference type="CDD" id="cd00190">
    <property type="entry name" value="Tryp_SPc"/>
    <property type="match status" value="1"/>
</dbReference>
<name>G3VKH6_SARHA</name>
<dbReference type="FunCoup" id="G3VKH6">
    <property type="interactions" value="274"/>
</dbReference>